<keyword evidence="10" id="KW-0943">RNA-mediated gene silencing</keyword>
<dbReference type="SUPFAM" id="SSF63748">
    <property type="entry name" value="Tudor/PWWP/MBT"/>
    <property type="match status" value="1"/>
</dbReference>
<dbReference type="EMBL" id="JBEUOH010000028">
    <property type="protein sequence ID" value="KAL0859235.1"/>
    <property type="molecule type" value="Genomic_DNA"/>
</dbReference>
<keyword evidence="9" id="KW-0744">Spermatogenesis</keyword>
<gene>
    <name evidence="16" type="ORF">ABMA27_011046</name>
</gene>
<dbReference type="PANTHER" id="PTHR22655">
    <property type="entry name" value="ATP-DEPENDENT RNA HELICASE TDRD12-RELATED"/>
    <property type="match status" value="1"/>
</dbReference>
<evidence type="ECO:0000256" key="10">
    <source>
        <dbReference type="ARBA" id="ARBA00023158"/>
    </source>
</evidence>
<evidence type="ECO:0000259" key="14">
    <source>
        <dbReference type="PROSITE" id="PS50304"/>
    </source>
</evidence>
<evidence type="ECO:0000313" key="17">
    <source>
        <dbReference type="Proteomes" id="UP001549920"/>
    </source>
</evidence>
<dbReference type="PROSITE" id="PS51203">
    <property type="entry name" value="CS"/>
    <property type="match status" value="1"/>
</dbReference>
<evidence type="ECO:0000256" key="4">
    <source>
        <dbReference type="ARBA" id="ARBA00022741"/>
    </source>
</evidence>
<keyword evidence="11" id="KW-0469">Meiosis</keyword>
<dbReference type="Gene3D" id="2.60.40.790">
    <property type="match status" value="1"/>
</dbReference>
<feature type="domain" description="Tudor" evidence="14">
    <location>
        <begin position="1306"/>
        <end position="1365"/>
    </location>
</feature>
<evidence type="ECO:0000256" key="7">
    <source>
        <dbReference type="ARBA" id="ARBA00022806"/>
    </source>
</evidence>
<evidence type="ECO:0000256" key="1">
    <source>
        <dbReference type="ARBA" id="ARBA00012552"/>
    </source>
</evidence>
<keyword evidence="3" id="KW-0677">Repeat</keyword>
<dbReference type="SMART" id="SM00333">
    <property type="entry name" value="TUDOR"/>
    <property type="match status" value="1"/>
</dbReference>
<dbReference type="Proteomes" id="UP001549920">
    <property type="component" value="Unassembled WGS sequence"/>
</dbReference>
<dbReference type="SUPFAM" id="SSF52540">
    <property type="entry name" value="P-loop containing nucleoside triphosphate hydrolases"/>
    <property type="match status" value="2"/>
</dbReference>
<feature type="compositionally biased region" description="Polar residues" evidence="13">
    <location>
        <begin position="1565"/>
        <end position="1579"/>
    </location>
</feature>
<dbReference type="PANTHER" id="PTHR22655:SF2">
    <property type="entry name" value="ATP-DEPENDENT RNA HELICASE TDRD12-RELATED"/>
    <property type="match status" value="1"/>
</dbReference>
<keyword evidence="7" id="KW-0347">Helicase</keyword>
<feature type="compositionally biased region" description="Basic and acidic residues" evidence="13">
    <location>
        <begin position="454"/>
        <end position="465"/>
    </location>
</feature>
<feature type="region of interest" description="Disordered" evidence="13">
    <location>
        <begin position="1559"/>
        <end position="1579"/>
    </location>
</feature>
<evidence type="ECO:0000256" key="3">
    <source>
        <dbReference type="ARBA" id="ARBA00022737"/>
    </source>
</evidence>
<evidence type="ECO:0000256" key="5">
    <source>
        <dbReference type="ARBA" id="ARBA00022782"/>
    </source>
</evidence>
<dbReference type="InterPro" id="IPR007052">
    <property type="entry name" value="CS_dom"/>
</dbReference>
<dbReference type="SUPFAM" id="SSF49764">
    <property type="entry name" value="HSP20-like chaperones"/>
    <property type="match status" value="1"/>
</dbReference>
<dbReference type="InterPro" id="IPR027417">
    <property type="entry name" value="P-loop_NTPase"/>
</dbReference>
<feature type="region of interest" description="Disordered" evidence="13">
    <location>
        <begin position="304"/>
        <end position="345"/>
    </location>
</feature>
<dbReference type="CDD" id="cd20435">
    <property type="entry name" value="Tudor_TDRD12_rpt2"/>
    <property type="match status" value="1"/>
</dbReference>
<feature type="region of interest" description="Disordered" evidence="13">
    <location>
        <begin position="454"/>
        <end position="480"/>
    </location>
</feature>
<evidence type="ECO:0000256" key="8">
    <source>
        <dbReference type="ARBA" id="ARBA00022840"/>
    </source>
</evidence>
<dbReference type="EC" id="3.6.4.13" evidence="1"/>
<keyword evidence="2" id="KW-0217">Developmental protein</keyword>
<keyword evidence="17" id="KW-1185">Reference proteome</keyword>
<proteinExistence type="predicted"/>
<feature type="compositionally biased region" description="Basic and acidic residues" evidence="13">
    <location>
        <begin position="304"/>
        <end position="320"/>
    </location>
</feature>
<dbReference type="PROSITE" id="PS50304">
    <property type="entry name" value="TUDOR"/>
    <property type="match status" value="1"/>
</dbReference>
<dbReference type="InterPro" id="IPR035437">
    <property type="entry name" value="SNase_OB-fold_sf"/>
</dbReference>
<accession>A0ABR3H356</accession>
<comment type="catalytic activity">
    <reaction evidence="12">
        <text>ATP + H2O = ADP + phosphate + H(+)</text>
        <dbReference type="Rhea" id="RHEA:13065"/>
        <dbReference type="ChEBI" id="CHEBI:15377"/>
        <dbReference type="ChEBI" id="CHEBI:15378"/>
        <dbReference type="ChEBI" id="CHEBI:30616"/>
        <dbReference type="ChEBI" id="CHEBI:43474"/>
        <dbReference type="ChEBI" id="CHEBI:456216"/>
        <dbReference type="EC" id="3.6.4.13"/>
    </reaction>
</comment>
<keyword evidence="4" id="KW-0547">Nucleotide-binding</keyword>
<protein>
    <recommendedName>
        <fullName evidence="1">RNA helicase</fullName>
        <ecNumber evidence="1">3.6.4.13</ecNumber>
    </recommendedName>
</protein>
<evidence type="ECO:0000256" key="9">
    <source>
        <dbReference type="ARBA" id="ARBA00022871"/>
    </source>
</evidence>
<feature type="domain" description="CS" evidence="15">
    <location>
        <begin position="1647"/>
        <end position="1733"/>
    </location>
</feature>
<evidence type="ECO:0000256" key="6">
    <source>
        <dbReference type="ARBA" id="ARBA00022801"/>
    </source>
</evidence>
<sequence length="1796" mass="204985">MGPDSYLVEVLHYLNPHLIWVEVVDSKKEDFVFEQVGLYGILPFETTIAADGDRLKTQRCRDWVQAASLLMKKSFSDAKEIWFSPTHIDRRTSIFDENIHKFGEIIIVKKDGNLLELSKVLTQSGFALSDVCLFHQELSHGNLKTKLTYVKTQEIIRELEKGVTSRPSKKQRESSVKKQTKVFQATQNFESALTTTNLERHNRQHLPGSKIEKLLQKKIKDFDRCKDIDEVSVGRASRVKSVEHEDDKREKEKSSQQPHEKEKSTHLPKFLQKKLDMTRKLKPFPTHNPMQVLMATKKYLEENAVEKETDSSMSETKSDGNEALAPIGRKNDETTTPSQGKKPEVPKMVDKQVMTQKGFFLRRPRRVIRNSKNEVIYFKRIGVGPPGLNPQLFHLKEVPIKKEDDEALVSNVEDRIEENRKDRELFDEVDSNIDLKITNSGILKEKFNAMNAEKDSKIDDSKENSSKTNSSNKSINDSDSSLDLEYNVTTNVYVKPKEVVKVTPTAIQNNVNPFKNVSANLSVFVEKLVSPVLMVHTKMGKRIEPCSNIRDVNFNTHVHVVLKNLNVERPMMLQMVSWPVILRGFSFFMIGPKHSGKTLGYLPAVCSLISDFSSEFVDSVGPTCIIVCATAESVSEVEHLARMFLGLEEKVLACYPGMDELHMTTSLLNGCDLFICTPSVLVRLLQLTDFGIDLRRLSTFVLEDCERLSEVYANEVKFFLIKIKEMLKNRANKELKVQFVVLSRIWCDFLEPLAKKAPNSVVCIGAFQECVLYSKASTAVDFVKKENKQNKVLDFLKDIDNTKRTVIVCRSDDEVEELKKELVKNKYVVFACDNTMTVEDLYSLSKTWDEYQEPLLGPILICCDGNLNHLNVTDAHHLVHYSLPHLFSMFCKRFSVLNDNYPSIFKTENESVKIKVFLEDTNVEQLPKILNFIKRCTDNVPESLGKICDNILHEKDAIKAKNLVPICCNLLEYGECPDFWNCQERHAVFKDCDEPKDWMPKNGVITFNILHYLTPIHYSARLLSNITKDQTQKYPQAYSTLSLKMGMYFSKESNRKLHGIPKVGDVCAVSVKLNFFVRCQVLKILTKYNNGTPNCVLIKLIDEEKLEKTRDIYLFHLPEELKNIETHIVQVRLANVCPRDKDITFSSHATEMLKKITKQDEDIYFRGQVVLTVGNCIFVDTLEACQKLTSLNTTVVRHNLKKELLETHAIANPDHIVRLEKLCEGCIINNKDEADATTEVTAVKQKIETAKPQWAHLEQNMSTAFFASAEDPGTFFVRLTKFESCMKLLLKDIKKHIESKPESVNQVSKNDIVLAKFPDDSTYERARVEEILNDTVVKCFFVDQGDWRDVLIKDLVQIPNRFINQMPFQAIECRLIGVKPAGENWTEYGTNWFCDQCFETDSGHFKQLYIQYFTKEKANFTGGHKYGVAIIDTYSSQDIIINQLMIELNLAQENEEIGFLDDLKLNEHRESTSDKETSDDDFEEIPKTAPKEMNALVPVAEELPKVSFDNVFLKKPIRSVPLVDSDNESDGSWSICNAQDFLPGFNSLVSNVQSKDIGKDKPLINPSSKDSASPLVISTSNNNDVTPTLNVNKQDIIKAVPSLNGTPTKSASTTLDSDDLSSSESTQVSTQIVKTDFPINLIKVDELRKPKLCWRQNRSSVTIKIQLIGVDDYELDVKDRSIKFEAYSNDTKYGFDFDLYGVVDNKTVVHGNKGQYILVKLVKVLKKNWLTLTKDTAIRKWIVYDVDSIDTSSSEEEDFRDTLAEVMKNIHNKDGDSDSDEDFLDDINYEYKRDSD</sequence>
<dbReference type="Gene3D" id="3.40.50.300">
    <property type="entry name" value="P-loop containing nucleotide triphosphate hydrolases"/>
    <property type="match status" value="2"/>
</dbReference>
<evidence type="ECO:0000313" key="16">
    <source>
        <dbReference type="EMBL" id="KAL0859235.1"/>
    </source>
</evidence>
<evidence type="ECO:0000256" key="13">
    <source>
        <dbReference type="SAM" id="MobiDB-lite"/>
    </source>
</evidence>
<evidence type="ECO:0000259" key="15">
    <source>
        <dbReference type="PROSITE" id="PS51203"/>
    </source>
</evidence>
<comment type="caution">
    <text evidence="16">The sequence shown here is derived from an EMBL/GenBank/DDBJ whole genome shotgun (WGS) entry which is preliminary data.</text>
</comment>
<keyword evidence="5" id="KW-0221">Differentiation</keyword>
<dbReference type="Gene3D" id="2.40.50.90">
    <property type="match status" value="1"/>
</dbReference>
<feature type="region of interest" description="Disordered" evidence="13">
    <location>
        <begin position="235"/>
        <end position="269"/>
    </location>
</feature>
<dbReference type="Pfam" id="PF00270">
    <property type="entry name" value="DEAD"/>
    <property type="match status" value="1"/>
</dbReference>
<dbReference type="InterPro" id="IPR008978">
    <property type="entry name" value="HSP20-like_chaperone"/>
</dbReference>
<evidence type="ECO:0000256" key="11">
    <source>
        <dbReference type="ARBA" id="ARBA00023254"/>
    </source>
</evidence>
<dbReference type="Pfam" id="PF00567">
    <property type="entry name" value="TUDOR"/>
    <property type="match status" value="1"/>
</dbReference>
<organism evidence="16 17">
    <name type="scientific">Loxostege sticticalis</name>
    <name type="common">Beet webworm moth</name>
    <dbReference type="NCBI Taxonomy" id="481309"/>
    <lineage>
        <taxon>Eukaryota</taxon>
        <taxon>Metazoa</taxon>
        <taxon>Ecdysozoa</taxon>
        <taxon>Arthropoda</taxon>
        <taxon>Hexapoda</taxon>
        <taxon>Insecta</taxon>
        <taxon>Pterygota</taxon>
        <taxon>Neoptera</taxon>
        <taxon>Endopterygota</taxon>
        <taxon>Lepidoptera</taxon>
        <taxon>Glossata</taxon>
        <taxon>Ditrysia</taxon>
        <taxon>Pyraloidea</taxon>
        <taxon>Crambidae</taxon>
        <taxon>Pyraustinae</taxon>
        <taxon>Loxostege</taxon>
    </lineage>
</organism>
<dbReference type="Gene3D" id="2.30.30.140">
    <property type="match status" value="1"/>
</dbReference>
<evidence type="ECO:0000256" key="2">
    <source>
        <dbReference type="ARBA" id="ARBA00022473"/>
    </source>
</evidence>
<keyword evidence="6" id="KW-0378">Hydrolase</keyword>
<reference evidence="16 17" key="1">
    <citation type="submission" date="2024-06" db="EMBL/GenBank/DDBJ databases">
        <title>A chromosome-level genome assembly of beet webworm, Loxostege sticticalis.</title>
        <authorList>
            <person name="Zhang Y."/>
        </authorList>
    </citation>
    <scope>NUCLEOTIDE SEQUENCE [LARGE SCALE GENOMIC DNA]</scope>
    <source>
        <strain evidence="16">AQ026</strain>
        <tissue evidence="16">Whole body</tissue>
    </source>
</reference>
<dbReference type="InterPro" id="IPR002999">
    <property type="entry name" value="Tudor"/>
</dbReference>
<keyword evidence="8" id="KW-0067">ATP-binding</keyword>
<evidence type="ECO:0000256" key="12">
    <source>
        <dbReference type="ARBA" id="ARBA00047984"/>
    </source>
</evidence>
<feature type="compositionally biased region" description="Basic and acidic residues" evidence="13">
    <location>
        <begin position="240"/>
        <end position="265"/>
    </location>
</feature>
<name>A0ABR3H356_LOXSC</name>
<feature type="compositionally biased region" description="Low complexity" evidence="13">
    <location>
        <begin position="466"/>
        <end position="480"/>
    </location>
</feature>
<dbReference type="InterPro" id="IPR011545">
    <property type="entry name" value="DEAD/DEAH_box_helicase_dom"/>
</dbReference>